<organism evidence="1 2">
    <name type="scientific">Lepagella muris</name>
    <dbReference type="NCBI Taxonomy" id="3032870"/>
    <lineage>
        <taxon>Bacteria</taxon>
        <taxon>Pseudomonadati</taxon>
        <taxon>Bacteroidota</taxon>
        <taxon>Bacteroidia</taxon>
        <taxon>Bacteroidales</taxon>
        <taxon>Muribaculaceae</taxon>
        <taxon>Lepagella</taxon>
    </lineage>
</organism>
<accession>A0AC61RLY0</accession>
<name>A0AC61RLY0_9BACT</name>
<reference evidence="1" key="1">
    <citation type="submission" date="2019-04" db="EMBL/GenBank/DDBJ databases">
        <title>Microbes associate with the intestines of laboratory mice.</title>
        <authorList>
            <person name="Navarre W."/>
            <person name="Wong E."/>
            <person name="Huang K."/>
            <person name="Tropini C."/>
            <person name="Ng K."/>
            <person name="Yu B."/>
        </authorList>
    </citation>
    <scope>NUCLEOTIDE SEQUENCE</scope>
    <source>
        <strain evidence="1">NM04_E33</strain>
    </source>
</reference>
<evidence type="ECO:0000313" key="2">
    <source>
        <dbReference type="Proteomes" id="UP000306319"/>
    </source>
</evidence>
<gene>
    <name evidence="1" type="primary">pulA</name>
    <name evidence="1" type="ORF">E5331_06965</name>
</gene>
<dbReference type="EMBL" id="SRYB01000007">
    <property type="protein sequence ID" value="TGY79408.1"/>
    <property type="molecule type" value="Genomic_DNA"/>
</dbReference>
<keyword evidence="1" id="KW-0378">Hydrolase</keyword>
<dbReference type="EC" id="3.2.1.41" evidence="1"/>
<proteinExistence type="predicted"/>
<keyword evidence="2" id="KW-1185">Reference proteome</keyword>
<protein>
    <submittedName>
        <fullName evidence="1">Type I pullulanase</fullName>
        <ecNumber evidence="1">3.2.1.41</ecNumber>
    </submittedName>
</protein>
<evidence type="ECO:0000313" key="1">
    <source>
        <dbReference type="EMBL" id="TGY79408.1"/>
    </source>
</evidence>
<dbReference type="Proteomes" id="UP000306319">
    <property type="component" value="Unassembled WGS sequence"/>
</dbReference>
<sequence>MKLHVYLTMTALLMTAGSVATTSQVMAQSTYDSQFISYPTYNGDDLELSVNNSGTHFRLWSPEAQEARVNLYNDGHTGKPYQVVEMKKDAANGTWTASLPEKLYGKFYTFQIKWKGEWKNETPGVWAKAVGVNGKRAAIIDFAKTNPEGWDADRRPEVKNFSDVIVYEMHHRDMSMHPSSGIANKGKFLALTEDGTVTPLGEKTGIDHLKELGVTHVHILPSYDYNSVDETNLQNNTYNWGYDPQNYNAPEGSYSTNPSDPSTRVREMKEMVKALHDAGIGVIMDVVYNHTAENDGSNFELTAPGYYHRHWDDGRYSDASGCGNETASDLKQMQDYIINSTKYWAKEYHIDGFRFDLMAIHDTETMNKVAEELKKIDPSIFVYGEGWTAGDSPLAVERRALKENVSKMKDIAVFSDDLRDAVKGHYTNAADRGFATGKPGNEETVKIGIVAATNHPQVDYSKGQNSKFPYADSPEMIVNYVSCHDDMCLTDKLHHSMEGEPEENMLEAAKLAQTIVFTSQGTPFMFAGEEIFRGKKGNHNTYNMPDSVNAIDWANKSKYRDQFDYYRELVALRKAHPAFRMTSADDIAKHLVFDKIDSKKTPNLISYSLKENANGDSWKEIKVVFNGASHEQTVNIAKGKWMIVAQNGKMAHDGSLGTTNGGKITLAPYSALILAKE</sequence>
<comment type="caution">
    <text evidence="1">The sequence shown here is derived from an EMBL/GenBank/DDBJ whole genome shotgun (WGS) entry which is preliminary data.</text>
</comment>
<keyword evidence="1" id="KW-0326">Glycosidase</keyword>